<organism evidence="1 2">
    <name type="scientific">Melastoma candidum</name>
    <dbReference type="NCBI Taxonomy" id="119954"/>
    <lineage>
        <taxon>Eukaryota</taxon>
        <taxon>Viridiplantae</taxon>
        <taxon>Streptophyta</taxon>
        <taxon>Embryophyta</taxon>
        <taxon>Tracheophyta</taxon>
        <taxon>Spermatophyta</taxon>
        <taxon>Magnoliopsida</taxon>
        <taxon>eudicotyledons</taxon>
        <taxon>Gunneridae</taxon>
        <taxon>Pentapetalae</taxon>
        <taxon>rosids</taxon>
        <taxon>malvids</taxon>
        <taxon>Myrtales</taxon>
        <taxon>Melastomataceae</taxon>
        <taxon>Melastomatoideae</taxon>
        <taxon>Melastomateae</taxon>
        <taxon>Melastoma</taxon>
    </lineage>
</organism>
<gene>
    <name evidence="1" type="ORF">MLD38_016975</name>
</gene>
<sequence>METVSQQLVCCGIETLRCNFTPQLPPSRFPLLRRHPRPGPVRAVATDTKPPRNGQSASASPNGSASFRPAVNGNGVSTRVGDVSKEIKRVRAQMEENEQLAILMRGLRGQNLRDAQFADDNIQLRLVEVDESSEFLPLVYDPASISAYWGKRPRAVVTRIIQLLSVAGGFLSRIAGDIITKKIKENEVARAIELREIVTSLGPAYIKLGQALSIRPDILSPVAMTELQKLCDKVPSFPDDVAMALIEEELGRPWHEIYSELSPSPIAAASLGQVYKGRLKETGDLVAVKTQRPFVLETVTIDLYVIRNLGLFLRQFPQISTDVVGLVDEWAARFFEELDYVTEGENGTRFAEMMRKDLPQVVVPKTYHKYTSRKVLTTGWIDGEKLSQSTESDVGELVNVGVICYLKQLLDTGLFHADPHPGNLIRTPDGKLAILDFGLVTRLTDDQKYGMIEAIAHLIHRDYDAIVKDFVKLGFIPDGVNLAPILPVLAKVFDQALEGGGAKNINFQELASDLAQITFDYPFRIPPYFALIIRAIGVLEGIALVGNPDFAIVDEAYPYIAQRLLTDESPRLRNALRYTIYGKSGVFDAERFIDVMQAFENFITAAKSGGGENMNGEMAELGMLKSQSGSAVPALPLISSQYVQPVQTRAALGFLLSDKGNFFREFLLDEVVKGIDAVSREQLVQIMATLGFKNAVPVFSMFPTFGPIKATAFLPTITEEDRVVLSNVEKVVEFLTAGSSIANTSTQGIDIPRVVRELLPVLPGISTTILPEVLGRLSSRIVARIVRDSLL</sequence>
<name>A0ACB9QQF7_9MYRT</name>
<keyword evidence="2" id="KW-1185">Reference proteome</keyword>
<accession>A0ACB9QQF7</accession>
<comment type="caution">
    <text evidence="1">The sequence shown here is derived from an EMBL/GenBank/DDBJ whole genome shotgun (WGS) entry which is preliminary data.</text>
</comment>
<protein>
    <submittedName>
        <fullName evidence="1">Uncharacterized protein</fullName>
    </submittedName>
</protein>
<dbReference type="EMBL" id="CM042884">
    <property type="protein sequence ID" value="KAI4368417.1"/>
    <property type="molecule type" value="Genomic_DNA"/>
</dbReference>
<evidence type="ECO:0000313" key="2">
    <source>
        <dbReference type="Proteomes" id="UP001057402"/>
    </source>
</evidence>
<dbReference type="Proteomes" id="UP001057402">
    <property type="component" value="Chromosome 5"/>
</dbReference>
<proteinExistence type="predicted"/>
<reference evidence="2" key="1">
    <citation type="journal article" date="2023" name="Front. Plant Sci.">
        <title>Chromosomal-level genome assembly of Melastoma candidum provides insights into trichome evolution.</title>
        <authorList>
            <person name="Zhong Y."/>
            <person name="Wu W."/>
            <person name="Sun C."/>
            <person name="Zou P."/>
            <person name="Liu Y."/>
            <person name="Dai S."/>
            <person name="Zhou R."/>
        </authorList>
    </citation>
    <scope>NUCLEOTIDE SEQUENCE [LARGE SCALE GENOMIC DNA]</scope>
</reference>
<evidence type="ECO:0000313" key="1">
    <source>
        <dbReference type="EMBL" id="KAI4368417.1"/>
    </source>
</evidence>